<dbReference type="EMBL" id="MTSL01000081">
    <property type="protein sequence ID" value="PJF19079.1"/>
    <property type="molecule type" value="Genomic_DNA"/>
</dbReference>
<comment type="caution">
    <text evidence="1">The sequence shown here is derived from an EMBL/GenBank/DDBJ whole genome shotgun (WGS) entry which is preliminary data.</text>
</comment>
<dbReference type="AlphaFoldDB" id="A0A2H9TMY2"/>
<organism evidence="1 2">
    <name type="scientific">Paramicrosporidium saccamoebae</name>
    <dbReference type="NCBI Taxonomy" id="1246581"/>
    <lineage>
        <taxon>Eukaryota</taxon>
        <taxon>Fungi</taxon>
        <taxon>Fungi incertae sedis</taxon>
        <taxon>Cryptomycota</taxon>
        <taxon>Cryptomycota incertae sedis</taxon>
        <taxon>Paramicrosporidium</taxon>
    </lineage>
</organism>
<name>A0A2H9TMY2_9FUNG</name>
<evidence type="ECO:0000313" key="2">
    <source>
        <dbReference type="Proteomes" id="UP000240830"/>
    </source>
</evidence>
<keyword evidence="2" id="KW-1185">Reference proteome</keyword>
<protein>
    <submittedName>
        <fullName evidence="1">Uncharacterized protein</fullName>
    </submittedName>
</protein>
<dbReference type="Proteomes" id="UP000240830">
    <property type="component" value="Unassembled WGS sequence"/>
</dbReference>
<evidence type="ECO:0000313" key="1">
    <source>
        <dbReference type="EMBL" id="PJF19079.1"/>
    </source>
</evidence>
<sequence>MKLALLLLAAGCYAATPEDNISEKCKDAVEALSEDSVYHRIHENLISAQYKGREHQGLGASYGIIESYTKLMPERFDDEETAAEALPMFYNCRDDHVGKDATLKEKIKRDLFGQIPMFSDKAFKDEVIREFNDKEGEAVEWYKGFEIPTADVGEEL</sequence>
<accession>A0A2H9TMY2</accession>
<gene>
    <name evidence="1" type="ORF">PSACC_01101</name>
</gene>
<reference evidence="1 2" key="1">
    <citation type="submission" date="2016-10" db="EMBL/GenBank/DDBJ databases">
        <title>The genome of Paramicrosporidium saccamoebae is the missing link in understanding Cryptomycota and Microsporidia evolution.</title>
        <authorList>
            <person name="Quandt C.A."/>
            <person name="Beaudet D."/>
            <person name="Corsaro D."/>
            <person name="Michel R."/>
            <person name="Corradi N."/>
            <person name="James T."/>
        </authorList>
    </citation>
    <scope>NUCLEOTIDE SEQUENCE [LARGE SCALE GENOMIC DNA]</scope>
    <source>
        <strain evidence="1 2">KSL3</strain>
    </source>
</reference>
<proteinExistence type="predicted"/>